<organism evidence="1 2">
    <name type="scientific">Polarella glacialis</name>
    <name type="common">Dinoflagellate</name>
    <dbReference type="NCBI Taxonomy" id="89957"/>
    <lineage>
        <taxon>Eukaryota</taxon>
        <taxon>Sar</taxon>
        <taxon>Alveolata</taxon>
        <taxon>Dinophyceae</taxon>
        <taxon>Suessiales</taxon>
        <taxon>Suessiaceae</taxon>
        <taxon>Polarella</taxon>
    </lineage>
</organism>
<reference evidence="1" key="1">
    <citation type="submission" date="2021-02" db="EMBL/GenBank/DDBJ databases">
        <authorList>
            <person name="Dougan E. K."/>
            <person name="Rhodes N."/>
            <person name="Thang M."/>
            <person name="Chan C."/>
        </authorList>
    </citation>
    <scope>NUCLEOTIDE SEQUENCE</scope>
</reference>
<dbReference type="AlphaFoldDB" id="A0A813HMB9"/>
<dbReference type="Pfam" id="PF10294">
    <property type="entry name" value="Methyltransf_16"/>
    <property type="match status" value="1"/>
</dbReference>
<protein>
    <submittedName>
        <fullName evidence="1">Uncharacterized protein</fullName>
    </submittedName>
</protein>
<dbReference type="EMBL" id="CAJNNV010032044">
    <property type="protein sequence ID" value="CAE8638722.1"/>
    <property type="molecule type" value="Genomic_DNA"/>
</dbReference>
<evidence type="ECO:0000313" key="1">
    <source>
        <dbReference type="EMBL" id="CAE8638722.1"/>
    </source>
</evidence>
<dbReference type="InterPro" id="IPR019410">
    <property type="entry name" value="Methyltransf_16"/>
</dbReference>
<name>A0A813HMB9_POLGL</name>
<sequence length="96" mass="10549">MAVFARRLRPWRSVGLKQFAIGSALRRITDEGVIIQQGSPYRDSMHLVWGSILWDAGLALAKYFAWHEQQQAGSLRAQRVLELGAGTGVVGLTQGA</sequence>
<gene>
    <name evidence="1" type="ORF">PGLA1383_LOCUS53858</name>
</gene>
<dbReference type="Proteomes" id="UP000654075">
    <property type="component" value="Unassembled WGS sequence"/>
</dbReference>
<dbReference type="Gene3D" id="3.40.50.150">
    <property type="entry name" value="Vaccinia Virus protein VP39"/>
    <property type="match status" value="1"/>
</dbReference>
<evidence type="ECO:0000313" key="2">
    <source>
        <dbReference type="Proteomes" id="UP000654075"/>
    </source>
</evidence>
<dbReference type="OrthoDB" id="413520at2759"/>
<accession>A0A813HMB9</accession>
<comment type="caution">
    <text evidence="1">The sequence shown here is derived from an EMBL/GenBank/DDBJ whole genome shotgun (WGS) entry which is preliminary data.</text>
</comment>
<keyword evidence="2" id="KW-1185">Reference proteome</keyword>
<dbReference type="InterPro" id="IPR029063">
    <property type="entry name" value="SAM-dependent_MTases_sf"/>
</dbReference>
<proteinExistence type="predicted"/>